<gene>
    <name evidence="1" type="ORF">SAMN02745781_03646</name>
</gene>
<dbReference type="RefSeq" id="WP_072962534.1">
    <property type="nucleotide sequence ID" value="NZ_FQUH01000022.1"/>
</dbReference>
<keyword evidence="2" id="KW-1185">Reference proteome</keyword>
<reference evidence="2" key="1">
    <citation type="submission" date="2016-11" db="EMBL/GenBank/DDBJ databases">
        <authorList>
            <person name="Varghese N."/>
            <person name="Submissions S."/>
        </authorList>
    </citation>
    <scope>NUCLEOTIDE SEQUENCE [LARGE SCALE GENOMIC DNA]</scope>
    <source>
        <strain evidence="2">DSM 21264</strain>
    </source>
</reference>
<evidence type="ECO:0000313" key="2">
    <source>
        <dbReference type="Proteomes" id="UP000184159"/>
    </source>
</evidence>
<proteinExistence type="predicted"/>
<sequence>MISTNIPFDVLTRNKIPKPWDDYVIRELEKTKNFSDIISGHEILSRMATPSARKEVAKTIYSIGEQPDLTKQKFEIKEVMGSVGEELTELLLPDKDVGVNNSGYDVDFCGNYIEVKSTVKEKALMSSIQYLNANYLLVHKFDKDTGQYCSSLLAPLSVVHFFKLDRKKSVSVSTKTDKWARNLKITLHRVILFFYNTRSTSTNRDSEVCKKCHSSILVNGEVQLGELTNPCKDCFWKNWESRYQYYYYRYIQQPRLSTDVPRVNSTASSIENLMVIEGKNGRFLNGGITIDANDDGSSLSVYYCPSVLVKSKARLNQSTVVYDFTELLDYLSEALDDQKIIKEFSITIDSKAIECMIRSNMAPIKPGFYNRKFKLAQEPDFLKKSIKLIKLAHNFLANET</sequence>
<accession>A0A1M5G0Z1</accession>
<organism evidence="1 2">
    <name type="scientific">Vibrio gazogenes DSM 21264 = NBRC 103151</name>
    <dbReference type="NCBI Taxonomy" id="1123492"/>
    <lineage>
        <taxon>Bacteria</taxon>
        <taxon>Pseudomonadati</taxon>
        <taxon>Pseudomonadota</taxon>
        <taxon>Gammaproteobacteria</taxon>
        <taxon>Vibrionales</taxon>
        <taxon>Vibrionaceae</taxon>
        <taxon>Vibrio</taxon>
    </lineage>
</organism>
<dbReference type="AlphaFoldDB" id="A0A1M5G0Z1"/>
<name>A0A1M5G0Z1_VIBGA</name>
<evidence type="ECO:0000313" key="1">
    <source>
        <dbReference type="EMBL" id="SHF97102.1"/>
    </source>
</evidence>
<dbReference type="EMBL" id="FQUH01000022">
    <property type="protein sequence ID" value="SHF97102.1"/>
    <property type="molecule type" value="Genomic_DNA"/>
</dbReference>
<dbReference type="Proteomes" id="UP000184159">
    <property type="component" value="Unassembled WGS sequence"/>
</dbReference>
<protein>
    <submittedName>
        <fullName evidence="1">Uncharacterized protein</fullName>
    </submittedName>
</protein>